<dbReference type="Pfam" id="PF02770">
    <property type="entry name" value="Acyl-CoA_dh_M"/>
    <property type="match status" value="1"/>
</dbReference>
<dbReference type="InterPro" id="IPR013786">
    <property type="entry name" value="AcylCoA_DH/ox_N"/>
</dbReference>
<evidence type="ECO:0000259" key="10">
    <source>
        <dbReference type="Pfam" id="PF02770"/>
    </source>
</evidence>
<dbReference type="InterPro" id="IPR009075">
    <property type="entry name" value="AcylCo_DH/oxidase_C"/>
</dbReference>
<evidence type="ECO:0000313" key="12">
    <source>
        <dbReference type="EMBL" id="PEV96846.1"/>
    </source>
</evidence>
<dbReference type="RefSeq" id="WP_097807673.1">
    <property type="nucleotide sequence ID" value="NZ_NTWE01000050.1"/>
</dbReference>
<evidence type="ECO:0000256" key="4">
    <source>
        <dbReference type="ARBA" id="ARBA00022456"/>
    </source>
</evidence>
<dbReference type="FunFam" id="2.40.110.10:FF:000001">
    <property type="entry name" value="Acyl-CoA dehydrogenase, mitochondrial"/>
    <property type="match status" value="1"/>
</dbReference>
<keyword evidence="6 8" id="KW-0274">FAD</keyword>
<gene>
    <name evidence="12" type="ORF">CN425_24930</name>
</gene>
<name>A0A2A8PPM2_BACCE</name>
<dbReference type="InterPro" id="IPR036250">
    <property type="entry name" value="AcylCo_DH-like_C"/>
</dbReference>
<dbReference type="GO" id="GO:0003995">
    <property type="term" value="F:acyl-CoA dehydrogenase activity"/>
    <property type="evidence" value="ECO:0007669"/>
    <property type="project" value="InterPro"/>
</dbReference>
<evidence type="ECO:0000256" key="1">
    <source>
        <dbReference type="ARBA" id="ARBA00001974"/>
    </source>
</evidence>
<dbReference type="InterPro" id="IPR037069">
    <property type="entry name" value="AcylCoA_DH/ox_N_sf"/>
</dbReference>
<dbReference type="Pfam" id="PF00441">
    <property type="entry name" value="Acyl-CoA_dh_1"/>
    <property type="match status" value="1"/>
</dbReference>
<keyword evidence="5 8" id="KW-0285">Flavoprotein</keyword>
<dbReference type="InterPro" id="IPR046373">
    <property type="entry name" value="Acyl-CoA_Oxase/DH_mid-dom_sf"/>
</dbReference>
<feature type="domain" description="Acyl-CoA dehydrogenase/oxidase C-terminal" evidence="9">
    <location>
        <begin position="227"/>
        <end position="371"/>
    </location>
</feature>
<evidence type="ECO:0000259" key="11">
    <source>
        <dbReference type="Pfam" id="PF02771"/>
    </source>
</evidence>
<dbReference type="GO" id="GO:0050660">
    <property type="term" value="F:flavin adenine dinucleotide binding"/>
    <property type="evidence" value="ECO:0007669"/>
    <property type="project" value="InterPro"/>
</dbReference>
<feature type="domain" description="Acyl-CoA oxidase/dehydrogenase middle" evidence="10">
    <location>
        <begin position="120"/>
        <end position="214"/>
    </location>
</feature>
<dbReference type="SUPFAM" id="SSF56645">
    <property type="entry name" value="Acyl-CoA dehydrogenase NM domain-like"/>
    <property type="match status" value="1"/>
</dbReference>
<evidence type="ECO:0000256" key="8">
    <source>
        <dbReference type="RuleBase" id="RU362125"/>
    </source>
</evidence>
<comment type="pathway">
    <text evidence="2">Amino-acid degradation; L-valine degradation.</text>
</comment>
<dbReference type="OrthoDB" id="571684at2"/>
<dbReference type="InterPro" id="IPR009100">
    <property type="entry name" value="AcylCoA_DH/oxidase_NM_dom_sf"/>
</dbReference>
<dbReference type="Pfam" id="PF02771">
    <property type="entry name" value="Acyl-CoA_dh_N"/>
    <property type="match status" value="1"/>
</dbReference>
<dbReference type="InterPro" id="IPR006091">
    <property type="entry name" value="Acyl-CoA_Oxase/DH_mid-dom"/>
</dbReference>
<dbReference type="Gene3D" id="1.10.540.10">
    <property type="entry name" value="Acyl-CoA dehydrogenase/oxidase, N-terminal domain"/>
    <property type="match status" value="1"/>
</dbReference>
<accession>A0A2A8PPM2</accession>
<comment type="similarity">
    <text evidence="3 8">Belongs to the acyl-CoA dehydrogenase family.</text>
</comment>
<dbReference type="InterPro" id="IPR006089">
    <property type="entry name" value="Acyl-CoA_DH_CS"/>
</dbReference>
<evidence type="ECO:0000256" key="5">
    <source>
        <dbReference type="ARBA" id="ARBA00022630"/>
    </source>
</evidence>
<protein>
    <submittedName>
        <fullName evidence="12">Acyl-CoA dehydrogenase</fullName>
    </submittedName>
</protein>
<evidence type="ECO:0000256" key="2">
    <source>
        <dbReference type="ARBA" id="ARBA00005109"/>
    </source>
</evidence>
<dbReference type="PIRSF" id="PIRSF016578">
    <property type="entry name" value="HsaA"/>
    <property type="match status" value="1"/>
</dbReference>
<keyword evidence="7 8" id="KW-0560">Oxidoreductase</keyword>
<keyword evidence="4" id="KW-0101">Branched-chain amino acid catabolism</keyword>
<proteinExistence type="inferred from homology"/>
<dbReference type="Gene3D" id="1.20.140.10">
    <property type="entry name" value="Butyryl-CoA Dehydrogenase, subunit A, domain 3"/>
    <property type="match status" value="1"/>
</dbReference>
<reference evidence="12 13" key="1">
    <citation type="submission" date="2017-09" db="EMBL/GenBank/DDBJ databases">
        <title>Large-scale bioinformatics analysis of Bacillus genomes uncovers conserved roles of natural products in bacterial physiology.</title>
        <authorList>
            <consortium name="Agbiome Team Llc"/>
            <person name="Bleich R.M."/>
            <person name="Grubbs K.J."/>
            <person name="Santa Maria K.C."/>
            <person name="Allen S.E."/>
            <person name="Farag S."/>
            <person name="Shank E.A."/>
            <person name="Bowers A."/>
        </authorList>
    </citation>
    <scope>NUCLEOTIDE SEQUENCE [LARGE SCALE GENOMIC DNA]</scope>
    <source>
        <strain evidence="12 13">AFS010695</strain>
    </source>
</reference>
<organism evidence="12 13">
    <name type="scientific">Bacillus cereus</name>
    <dbReference type="NCBI Taxonomy" id="1396"/>
    <lineage>
        <taxon>Bacteria</taxon>
        <taxon>Bacillati</taxon>
        <taxon>Bacillota</taxon>
        <taxon>Bacilli</taxon>
        <taxon>Bacillales</taxon>
        <taxon>Bacillaceae</taxon>
        <taxon>Bacillus</taxon>
        <taxon>Bacillus cereus group</taxon>
    </lineage>
</organism>
<dbReference type="PROSITE" id="PS00072">
    <property type="entry name" value="ACYL_COA_DH_1"/>
    <property type="match status" value="1"/>
</dbReference>
<dbReference type="PANTHER" id="PTHR43884">
    <property type="entry name" value="ACYL-COA DEHYDROGENASE"/>
    <property type="match status" value="1"/>
</dbReference>
<dbReference type="GO" id="GO:0009083">
    <property type="term" value="P:branched-chain amino acid catabolic process"/>
    <property type="evidence" value="ECO:0007669"/>
    <property type="project" value="UniProtKB-KW"/>
</dbReference>
<sequence length="379" mass="42803">MDFSVTKEQKEYCREIIDFAREHLNDSRLYEEFSMDMWKKVSEFGLLGITVDETYGGLSESYTTAALAFESLGYACKNNGFIFVINNHIWVSQNLIHLYGSTKLKEKYLLDMVEGKKIGAIAITEAEAGSDALSMTMNAVENGDYFVLNGTKMFISNGPIADNFIVFAVTQEDPYKKITAFVVERNFAGVSTGEDIAKMGINACPTSELILDNVKVPKENILGKFNYGSTIMMAALEWERCFEFAPHVGVMQRVMEECIKQANGRRQFGKPIGENQAVSHKIAEMEVSIEMARLMLYKIAWLKDQGKSAYLETSIFKLFVSENYIKTCRDAMQIFGAYGYSKDYGMERELRDALATSIYSGTNEMQKNTIYNLSNVRHG</sequence>
<dbReference type="PANTHER" id="PTHR43884:SF12">
    <property type="entry name" value="ISOVALERYL-COA DEHYDROGENASE, MITOCHONDRIAL-RELATED"/>
    <property type="match status" value="1"/>
</dbReference>
<dbReference type="Gene3D" id="2.40.110.10">
    <property type="entry name" value="Butyryl-CoA Dehydrogenase, subunit A, domain 2"/>
    <property type="match status" value="1"/>
</dbReference>
<dbReference type="SUPFAM" id="SSF47203">
    <property type="entry name" value="Acyl-CoA dehydrogenase C-terminal domain-like"/>
    <property type="match status" value="1"/>
</dbReference>
<dbReference type="AlphaFoldDB" id="A0A2A8PPM2"/>
<dbReference type="EMBL" id="NTWE01000050">
    <property type="protein sequence ID" value="PEV96846.1"/>
    <property type="molecule type" value="Genomic_DNA"/>
</dbReference>
<comment type="cofactor">
    <cofactor evidence="1 8">
        <name>FAD</name>
        <dbReference type="ChEBI" id="CHEBI:57692"/>
    </cofactor>
</comment>
<dbReference type="Proteomes" id="UP000220635">
    <property type="component" value="Unassembled WGS sequence"/>
</dbReference>
<evidence type="ECO:0000256" key="3">
    <source>
        <dbReference type="ARBA" id="ARBA00009347"/>
    </source>
</evidence>
<evidence type="ECO:0000256" key="7">
    <source>
        <dbReference type="ARBA" id="ARBA00023002"/>
    </source>
</evidence>
<evidence type="ECO:0000313" key="13">
    <source>
        <dbReference type="Proteomes" id="UP000220635"/>
    </source>
</evidence>
<feature type="domain" description="Acyl-CoA dehydrogenase/oxidase N-terminal" evidence="11">
    <location>
        <begin position="6"/>
        <end position="116"/>
    </location>
</feature>
<comment type="caution">
    <text evidence="12">The sequence shown here is derived from an EMBL/GenBank/DDBJ whole genome shotgun (WGS) entry which is preliminary data.</text>
</comment>
<evidence type="ECO:0000256" key="6">
    <source>
        <dbReference type="ARBA" id="ARBA00022827"/>
    </source>
</evidence>
<evidence type="ECO:0000259" key="9">
    <source>
        <dbReference type="Pfam" id="PF00441"/>
    </source>
</evidence>
<dbReference type="FunFam" id="1.20.140.10:FF:000001">
    <property type="entry name" value="Acyl-CoA dehydrogenase"/>
    <property type="match status" value="1"/>
</dbReference>